<dbReference type="Gene3D" id="3.40.50.300">
    <property type="entry name" value="P-loop containing nucleotide triphosphate hydrolases"/>
    <property type="match status" value="1"/>
</dbReference>
<proteinExistence type="predicted"/>
<dbReference type="InterPro" id="IPR041664">
    <property type="entry name" value="AAA_16"/>
</dbReference>
<dbReference type="Pfam" id="PF13191">
    <property type="entry name" value="AAA_16"/>
    <property type="match status" value="1"/>
</dbReference>
<evidence type="ECO:0000256" key="1">
    <source>
        <dbReference type="SAM" id="MobiDB-lite"/>
    </source>
</evidence>
<protein>
    <recommendedName>
        <fullName evidence="2">Orc1-like AAA ATPase domain-containing protein</fullName>
    </recommendedName>
</protein>
<dbReference type="InterPro" id="IPR027417">
    <property type="entry name" value="P-loop_NTPase"/>
</dbReference>
<sequence>MDSPYKPGPGARPAVLVGRERQLARAEALLTRVANSGAPAPSALVLTGARGLGKTVTLGVIGDSAHERGLVTAGVALDSVSDNAQLLATRIAEALKEFEHPGARSAWDRVKERLAALSIEVSAGIVSVTSEVPAARAETHSATEREALASLMVEGARLAVEHERTGLAIFVDEMQEAPHSDLVVIANAIQDALMVADAPLAVFAAGLPHTPERVIAAASFTERFDFRTLESLEPDAAERALVEPAIALGVHWDVSAVHEVVAAAGGSPYLIQRFGDETWTLAAPEAGSILARETAERAVADVRESLVNGMFRGRWAKATPAERALMVAVAQVVDMDGVAQTRHLVALTGRTTAQLSTARHSLLDKGLVESAGHGRLRFTMPGFAEFVRAQADVPWLGPGSVQELPRGPGNALPPGSPAGSD</sequence>
<dbReference type="eggNOG" id="COG1672">
    <property type="taxonomic scope" value="Bacteria"/>
</dbReference>
<evidence type="ECO:0000259" key="2">
    <source>
        <dbReference type="Pfam" id="PF13191"/>
    </source>
</evidence>
<feature type="domain" description="Orc1-like AAA ATPase" evidence="2">
    <location>
        <begin position="16"/>
        <end position="190"/>
    </location>
</feature>
<dbReference type="EMBL" id="AWSA01000023">
    <property type="protein sequence ID" value="EWT01385.1"/>
    <property type="molecule type" value="Genomic_DNA"/>
</dbReference>
<dbReference type="SUPFAM" id="SSF52540">
    <property type="entry name" value="P-loop containing nucleoside triphosphate hydrolases"/>
    <property type="match status" value="1"/>
</dbReference>
<dbReference type="PATRIC" id="fig|1386089.3.peg.2349"/>
<feature type="region of interest" description="Disordered" evidence="1">
    <location>
        <begin position="398"/>
        <end position="421"/>
    </location>
</feature>
<dbReference type="Proteomes" id="UP000019489">
    <property type="component" value="Unassembled WGS sequence"/>
</dbReference>
<dbReference type="RefSeq" id="WP_034805978.1">
    <property type="nucleotide sequence ID" value="NZ_AWSA01000023.1"/>
</dbReference>
<organism evidence="3 4">
    <name type="scientific">Intrasporangium oryzae NRRL B-24470</name>
    <dbReference type="NCBI Taxonomy" id="1386089"/>
    <lineage>
        <taxon>Bacteria</taxon>
        <taxon>Bacillati</taxon>
        <taxon>Actinomycetota</taxon>
        <taxon>Actinomycetes</taxon>
        <taxon>Micrococcales</taxon>
        <taxon>Intrasporangiaceae</taxon>
        <taxon>Intrasporangium</taxon>
    </lineage>
</organism>
<name>W9G5S2_9MICO</name>
<keyword evidence="4" id="KW-1185">Reference proteome</keyword>
<gene>
    <name evidence="3" type="ORF">N865_08385</name>
</gene>
<comment type="caution">
    <text evidence="3">The sequence shown here is derived from an EMBL/GenBank/DDBJ whole genome shotgun (WGS) entry which is preliminary data.</text>
</comment>
<evidence type="ECO:0000313" key="4">
    <source>
        <dbReference type="Proteomes" id="UP000019489"/>
    </source>
</evidence>
<evidence type="ECO:0000313" key="3">
    <source>
        <dbReference type="EMBL" id="EWT01385.1"/>
    </source>
</evidence>
<reference evidence="3 4" key="1">
    <citation type="submission" date="2013-08" db="EMBL/GenBank/DDBJ databases">
        <title>Intrasporangium oryzae NRRL B-24470.</title>
        <authorList>
            <person name="Liu H."/>
            <person name="Wang G."/>
        </authorList>
    </citation>
    <scope>NUCLEOTIDE SEQUENCE [LARGE SCALE GENOMIC DNA]</scope>
    <source>
        <strain evidence="3 4">NRRL B-24470</strain>
    </source>
</reference>
<dbReference type="STRING" id="1386089.N865_08385"/>
<dbReference type="AlphaFoldDB" id="W9G5S2"/>
<accession>W9G5S2</accession>